<accession>A0A087FYE1</accession>
<dbReference type="Gramene" id="KFK22643">
    <property type="protein sequence ID" value="KFK22643"/>
    <property type="gene ID" value="AALP_AAs44024U000100"/>
</dbReference>
<feature type="non-terminal residue" evidence="1">
    <location>
        <position position="1"/>
    </location>
</feature>
<evidence type="ECO:0000313" key="2">
    <source>
        <dbReference type="Proteomes" id="UP000029120"/>
    </source>
</evidence>
<gene>
    <name evidence="1" type="ORF">AALP_AAs44024U000100</name>
</gene>
<dbReference type="Proteomes" id="UP000029120">
    <property type="component" value="Unassembled WGS sequence"/>
</dbReference>
<evidence type="ECO:0000313" key="1">
    <source>
        <dbReference type="EMBL" id="KFK22643.1"/>
    </source>
</evidence>
<reference evidence="2" key="1">
    <citation type="journal article" date="2015" name="Nat. Plants">
        <title>Genome expansion of Arabis alpina linked with retrotransposition and reduced symmetric DNA methylation.</title>
        <authorList>
            <person name="Willing E.M."/>
            <person name="Rawat V."/>
            <person name="Mandakova T."/>
            <person name="Maumus F."/>
            <person name="James G.V."/>
            <person name="Nordstroem K.J."/>
            <person name="Becker C."/>
            <person name="Warthmann N."/>
            <person name="Chica C."/>
            <person name="Szarzynska B."/>
            <person name="Zytnicki M."/>
            <person name="Albani M.C."/>
            <person name="Kiefer C."/>
            <person name="Bergonzi S."/>
            <person name="Castaings L."/>
            <person name="Mateos J.L."/>
            <person name="Berns M.C."/>
            <person name="Bujdoso N."/>
            <person name="Piofczyk T."/>
            <person name="de Lorenzo L."/>
            <person name="Barrero-Sicilia C."/>
            <person name="Mateos I."/>
            <person name="Piednoel M."/>
            <person name="Hagmann J."/>
            <person name="Chen-Min-Tao R."/>
            <person name="Iglesias-Fernandez R."/>
            <person name="Schuster S.C."/>
            <person name="Alonso-Blanco C."/>
            <person name="Roudier F."/>
            <person name="Carbonero P."/>
            <person name="Paz-Ares J."/>
            <person name="Davis S.J."/>
            <person name="Pecinka A."/>
            <person name="Quesneville H."/>
            <person name="Colot V."/>
            <person name="Lysak M.A."/>
            <person name="Weigel D."/>
            <person name="Coupland G."/>
            <person name="Schneeberger K."/>
        </authorList>
    </citation>
    <scope>NUCLEOTIDE SEQUENCE [LARGE SCALE GENOMIC DNA]</scope>
    <source>
        <strain evidence="2">cv. Pajares</strain>
    </source>
</reference>
<sequence>VGFSLAFVIHESANSHIAVLGRLPGCIRRVLDGRFGINNNSSYTDLQSSNKLNQVHIRPHGSLLRFECQGDIDHNRSVQK</sequence>
<feature type="non-terminal residue" evidence="1">
    <location>
        <position position="80"/>
    </location>
</feature>
<dbReference type="EMBL" id="KL987047">
    <property type="protein sequence ID" value="KFK22643.1"/>
    <property type="molecule type" value="Genomic_DNA"/>
</dbReference>
<organism evidence="1 2">
    <name type="scientific">Arabis alpina</name>
    <name type="common">Alpine rock-cress</name>
    <dbReference type="NCBI Taxonomy" id="50452"/>
    <lineage>
        <taxon>Eukaryota</taxon>
        <taxon>Viridiplantae</taxon>
        <taxon>Streptophyta</taxon>
        <taxon>Embryophyta</taxon>
        <taxon>Tracheophyta</taxon>
        <taxon>Spermatophyta</taxon>
        <taxon>Magnoliopsida</taxon>
        <taxon>eudicotyledons</taxon>
        <taxon>Gunneridae</taxon>
        <taxon>Pentapetalae</taxon>
        <taxon>rosids</taxon>
        <taxon>malvids</taxon>
        <taxon>Brassicales</taxon>
        <taxon>Brassicaceae</taxon>
        <taxon>Arabideae</taxon>
        <taxon>Arabis</taxon>
    </lineage>
</organism>
<name>A0A087FYE1_ARAAL</name>
<protein>
    <submittedName>
        <fullName evidence="1">Uncharacterized protein</fullName>
    </submittedName>
</protein>
<dbReference type="AlphaFoldDB" id="A0A087FYE1"/>
<keyword evidence="2" id="KW-1185">Reference proteome</keyword>
<proteinExistence type="predicted"/>